<name>A0A0A1UUZ7_9HYPO</name>
<dbReference type="GO" id="GO:0005829">
    <property type="term" value="C:cytosol"/>
    <property type="evidence" value="ECO:0007669"/>
    <property type="project" value="TreeGrafter"/>
</dbReference>
<dbReference type="EMBL" id="JELW01000007">
    <property type="protein sequence ID" value="EXV01632.1"/>
    <property type="molecule type" value="Genomic_DNA"/>
</dbReference>
<dbReference type="GO" id="GO:0019239">
    <property type="term" value="F:deaminase activity"/>
    <property type="evidence" value="ECO:0007669"/>
    <property type="project" value="TreeGrafter"/>
</dbReference>
<comment type="caution">
    <text evidence="1">The sequence shown here is derived from an EMBL/GenBank/DDBJ whole genome shotgun (WGS) entry which is preliminary data.</text>
</comment>
<dbReference type="HOGENOM" id="CLU_100715_7_3_1"/>
<dbReference type="AlphaFoldDB" id="A0A0A1UUZ7"/>
<proteinExistence type="predicted"/>
<evidence type="ECO:0000313" key="2">
    <source>
        <dbReference type="Proteomes" id="UP000030151"/>
    </source>
</evidence>
<dbReference type="Proteomes" id="UP000030151">
    <property type="component" value="Unassembled WGS sequence"/>
</dbReference>
<dbReference type="eggNOG" id="ENOG502SP1B">
    <property type="taxonomic scope" value="Eukaryota"/>
</dbReference>
<gene>
    <name evidence="1" type="ORF">X797_005149</name>
</gene>
<accession>A0A0A1UUZ7</accession>
<dbReference type="InterPro" id="IPR006175">
    <property type="entry name" value="YjgF/YER057c/UK114"/>
</dbReference>
<sequence length="158" mass="17415">MHDSPNGKPYFRPSAHAQGLANYPHARIVPSANAHTIYVSGTSSRRGDGTFVGAEYKKDESGSTSLQLDIRQQTEAVLSNMSEIIKGATDGKADMNNVVEASVFLVNMERDYKGMNDEWNRVWPDRALAPARTTVEVRALPRPEILVEMKCVAHLATD</sequence>
<organism evidence="1 2">
    <name type="scientific">Metarhizium robertsii</name>
    <dbReference type="NCBI Taxonomy" id="568076"/>
    <lineage>
        <taxon>Eukaryota</taxon>
        <taxon>Fungi</taxon>
        <taxon>Dikarya</taxon>
        <taxon>Ascomycota</taxon>
        <taxon>Pezizomycotina</taxon>
        <taxon>Sordariomycetes</taxon>
        <taxon>Hypocreomycetidae</taxon>
        <taxon>Hypocreales</taxon>
        <taxon>Clavicipitaceae</taxon>
        <taxon>Metarhizium</taxon>
    </lineage>
</organism>
<protein>
    <submittedName>
        <fullName evidence="1">Endoribonuclease L-PSP domain protein</fullName>
    </submittedName>
</protein>
<reference evidence="1 2" key="1">
    <citation type="submission" date="2014-02" db="EMBL/GenBank/DDBJ databases">
        <title>The genome sequence of the entomopathogenic fungus Metarhizium robertsii ARSEF 2575.</title>
        <authorList>
            <person name="Giuliano Garisto Donzelli B."/>
            <person name="Roe B.A."/>
            <person name="Macmil S.L."/>
            <person name="Krasnoff S.B."/>
            <person name="Gibson D.M."/>
        </authorList>
    </citation>
    <scope>NUCLEOTIDE SEQUENCE [LARGE SCALE GENOMIC DNA]</scope>
    <source>
        <strain evidence="1 2">ARSEF 2575</strain>
    </source>
</reference>
<dbReference type="PANTHER" id="PTHR11803:SF48">
    <property type="entry name" value="2-AMINOMUCONATE DEAMINASE"/>
    <property type="match status" value="1"/>
</dbReference>
<dbReference type="Pfam" id="PF01042">
    <property type="entry name" value="Ribonuc_L-PSP"/>
    <property type="match status" value="1"/>
</dbReference>
<dbReference type="CDD" id="cd00448">
    <property type="entry name" value="YjgF_YER057c_UK114_family"/>
    <property type="match status" value="1"/>
</dbReference>
<dbReference type="InterPro" id="IPR035959">
    <property type="entry name" value="RutC-like_sf"/>
</dbReference>
<dbReference type="Gene3D" id="3.30.1330.40">
    <property type="entry name" value="RutC-like"/>
    <property type="match status" value="1"/>
</dbReference>
<dbReference type="OrthoDB" id="309640at2759"/>
<dbReference type="PANTHER" id="PTHR11803">
    <property type="entry name" value="2-IMINOBUTANOATE/2-IMINOPROPANOATE DEAMINASE RIDA"/>
    <property type="match status" value="1"/>
</dbReference>
<dbReference type="SUPFAM" id="SSF55298">
    <property type="entry name" value="YjgF-like"/>
    <property type="match status" value="1"/>
</dbReference>
<evidence type="ECO:0000313" key="1">
    <source>
        <dbReference type="EMBL" id="EXV01632.1"/>
    </source>
</evidence>
<dbReference type="GO" id="GO:0005739">
    <property type="term" value="C:mitochondrion"/>
    <property type="evidence" value="ECO:0007669"/>
    <property type="project" value="TreeGrafter"/>
</dbReference>